<organism evidence="1 2">
    <name type="scientific">Candidatus Scalindua japonica</name>
    <dbReference type="NCBI Taxonomy" id="1284222"/>
    <lineage>
        <taxon>Bacteria</taxon>
        <taxon>Pseudomonadati</taxon>
        <taxon>Planctomycetota</taxon>
        <taxon>Candidatus Brocadiia</taxon>
        <taxon>Candidatus Brocadiales</taxon>
        <taxon>Candidatus Scalinduaceae</taxon>
        <taxon>Candidatus Scalindua</taxon>
    </lineage>
</organism>
<comment type="caution">
    <text evidence="1">The sequence shown here is derived from an EMBL/GenBank/DDBJ whole genome shotgun (WGS) entry which is preliminary data.</text>
</comment>
<dbReference type="EMBL" id="BAOS01000034">
    <property type="protein sequence ID" value="GAX62556.1"/>
    <property type="molecule type" value="Genomic_DNA"/>
</dbReference>
<dbReference type="Proteomes" id="UP000218542">
    <property type="component" value="Unassembled WGS sequence"/>
</dbReference>
<gene>
    <name evidence="1" type="ORF">SCALIN_C34_0107</name>
</gene>
<proteinExistence type="predicted"/>
<protein>
    <submittedName>
        <fullName evidence="1">Methyl-accepting chemotaxis sensory transducer</fullName>
    </submittedName>
</protein>
<reference evidence="2" key="1">
    <citation type="journal article" date="2017" name="Environ. Microbiol. Rep.">
        <title>Genetic Diversity of Marine Anaerobic Ammonium-Oxidizing Bacteria as Revealed by Genomic and Proteomic Analyses of 'Candidatus Scalindua japonica'.</title>
        <authorList>
            <person name="Oshiki M."/>
            <person name="Mizuto K."/>
            <person name="Kimura Z."/>
            <person name="Kindaichi T."/>
            <person name="Satoh H."/>
            <person name="Okabe S."/>
        </authorList>
    </citation>
    <scope>NUCLEOTIDE SEQUENCE [LARGE SCALE GENOMIC DNA]</scope>
    <source>
        <strain evidence="2">husup-a2</strain>
    </source>
</reference>
<keyword evidence="2" id="KW-1185">Reference proteome</keyword>
<accession>A0A286U349</accession>
<evidence type="ECO:0000313" key="2">
    <source>
        <dbReference type="Proteomes" id="UP000218542"/>
    </source>
</evidence>
<sequence length="201" mass="22549">MVLIITPKLQTAIAIEKPALDETINYLEGTIPEATGIKTYFSAKLMGRQVVGTKQENYKLKIVNKELIIIEKNNTRSAITTKDNESLSKSQSKITEVIKMENLDPKITLTYKINPTEGDDVMKAIYPPHIKIKIKAKPASKWKVYKNNIEQVTSMFNQTGKNHPASHYEAQNCMLYTTNEAEAENIAKALSHLIILCGGKK</sequence>
<name>A0A286U349_9BACT</name>
<dbReference type="AlphaFoldDB" id="A0A286U349"/>
<evidence type="ECO:0000313" key="1">
    <source>
        <dbReference type="EMBL" id="GAX62556.1"/>
    </source>
</evidence>